<accession>R4WTZ1</accession>
<dbReference type="AlphaFoldDB" id="R4WTZ1"/>
<keyword evidence="1" id="KW-1133">Transmembrane helix</keyword>
<proteinExistence type="evidence at transcript level"/>
<protein>
    <submittedName>
        <fullName evidence="2">Unkown protein</fullName>
    </submittedName>
</protein>
<keyword evidence="1" id="KW-0812">Transmembrane</keyword>
<keyword evidence="1" id="KW-0472">Membrane</keyword>
<feature type="transmembrane region" description="Helical" evidence="1">
    <location>
        <begin position="12"/>
        <end position="36"/>
    </location>
</feature>
<sequence length="58" mass="6496">MIVKDWLGYRLYRFLILQIEFIFFMLTVSGSIGSLLQSNCSRGGGRGKKLTHSAKVAS</sequence>
<evidence type="ECO:0000313" key="2">
    <source>
        <dbReference type="EMBL" id="BAN21392.1"/>
    </source>
</evidence>
<evidence type="ECO:0000256" key="1">
    <source>
        <dbReference type="SAM" id="Phobius"/>
    </source>
</evidence>
<organism evidence="2">
    <name type="scientific">Riptortus pedestris</name>
    <name type="common">Bean bug</name>
    <dbReference type="NCBI Taxonomy" id="329032"/>
    <lineage>
        <taxon>Eukaryota</taxon>
        <taxon>Metazoa</taxon>
        <taxon>Ecdysozoa</taxon>
        <taxon>Arthropoda</taxon>
        <taxon>Hexapoda</taxon>
        <taxon>Insecta</taxon>
        <taxon>Pterygota</taxon>
        <taxon>Neoptera</taxon>
        <taxon>Paraneoptera</taxon>
        <taxon>Hemiptera</taxon>
        <taxon>Heteroptera</taxon>
        <taxon>Panheteroptera</taxon>
        <taxon>Pentatomomorpha</taxon>
        <taxon>Coreoidea</taxon>
        <taxon>Alydidae</taxon>
        <taxon>Riptortus</taxon>
    </lineage>
</organism>
<name>R4WTZ1_RIPPE</name>
<reference evidence="2" key="1">
    <citation type="journal article" date="2013" name="PLoS ONE">
        <title>Gene expression in gut symbiotic organ of stinkbug affected by extracellular bacterial symbiont.</title>
        <authorList>
            <person name="Futahashi R."/>
            <person name="Tanaka K."/>
            <person name="Tanahashi M."/>
            <person name="Nikoh N."/>
            <person name="Kikuchi Y."/>
            <person name="Lee B.L."/>
            <person name="Fukatsu T."/>
        </authorList>
    </citation>
    <scope>NUCLEOTIDE SEQUENCE</scope>
    <source>
        <tissue evidence="2">Midgut</tissue>
    </source>
</reference>
<dbReference type="EMBL" id="AK418177">
    <property type="protein sequence ID" value="BAN21392.1"/>
    <property type="molecule type" value="mRNA"/>
</dbReference>